<protein>
    <recommendedName>
        <fullName evidence="3">Integrase</fullName>
    </recommendedName>
</protein>
<dbReference type="AlphaFoldDB" id="A0A158DF29"/>
<sequence>MSKPMPAMEFPEITAEDAHRFERAVRIKDEDAFVAELNALIREKFAEAAPSPLQLTTGLPTKARALRAESPWQPSATDVQRGRAALLRAYDAPGNIPLTEFARFAHKSRQQIYKDLSARPRRLLSIDVGRRGQRLPDWQLDPLKLKFTREALTRAASVDSWTLFRALSSRNDALGGHSPIEAVTPGNFDQLVEVVLNAVGIHGEEAV</sequence>
<evidence type="ECO:0000313" key="2">
    <source>
        <dbReference type="Proteomes" id="UP000054624"/>
    </source>
</evidence>
<reference evidence="2" key="1">
    <citation type="submission" date="2016-01" db="EMBL/GenBank/DDBJ databases">
        <authorList>
            <person name="Peeters Charlotte."/>
        </authorList>
    </citation>
    <scope>NUCLEOTIDE SEQUENCE [LARGE SCALE GENOMIC DNA]</scope>
</reference>
<dbReference type="RefSeq" id="WP_244173561.1">
    <property type="nucleotide sequence ID" value="NZ_FCOI02000040.1"/>
</dbReference>
<evidence type="ECO:0000313" key="1">
    <source>
        <dbReference type="EMBL" id="SAK93189.1"/>
    </source>
</evidence>
<accession>A0A158DF29</accession>
<dbReference type="EMBL" id="FCOI02000040">
    <property type="protein sequence ID" value="SAK93189.1"/>
    <property type="molecule type" value="Genomic_DNA"/>
</dbReference>
<dbReference type="Proteomes" id="UP000054624">
    <property type="component" value="Unassembled WGS sequence"/>
</dbReference>
<proteinExistence type="predicted"/>
<name>A0A158DF29_9BURK</name>
<gene>
    <name evidence="1" type="ORF">AWB76_06889</name>
</gene>
<organism evidence="1 2">
    <name type="scientific">Caballeronia temeraria</name>
    <dbReference type="NCBI Taxonomy" id="1777137"/>
    <lineage>
        <taxon>Bacteria</taxon>
        <taxon>Pseudomonadati</taxon>
        <taxon>Pseudomonadota</taxon>
        <taxon>Betaproteobacteria</taxon>
        <taxon>Burkholderiales</taxon>
        <taxon>Burkholderiaceae</taxon>
        <taxon>Caballeronia</taxon>
    </lineage>
</organism>
<keyword evidence="2" id="KW-1185">Reference proteome</keyword>
<evidence type="ECO:0008006" key="3">
    <source>
        <dbReference type="Google" id="ProtNLM"/>
    </source>
</evidence>